<proteinExistence type="predicted"/>
<accession>A0A1X7T6E4</accession>
<dbReference type="AlphaFoldDB" id="A0A1X7T6E4"/>
<sequence>MQFSFRFGWRQRKASLFSSICFNTSSLIVNPVLQ</sequence>
<protein>
    <submittedName>
        <fullName evidence="1">Uncharacterized protein</fullName>
    </submittedName>
</protein>
<name>A0A1X7T6E4_AMPQE</name>
<dbReference type="EnsemblMetazoa" id="Aqu2.1.09954_001">
    <property type="protein sequence ID" value="Aqu2.1.09954_001"/>
    <property type="gene ID" value="Aqu2.1.09954"/>
</dbReference>
<evidence type="ECO:0000313" key="1">
    <source>
        <dbReference type="EnsemblMetazoa" id="Aqu2.1.09954_001"/>
    </source>
</evidence>
<reference evidence="1" key="1">
    <citation type="submission" date="2017-05" db="UniProtKB">
        <authorList>
            <consortium name="EnsemblMetazoa"/>
        </authorList>
    </citation>
    <scope>IDENTIFICATION</scope>
</reference>
<organism evidence="1">
    <name type="scientific">Amphimedon queenslandica</name>
    <name type="common">Sponge</name>
    <dbReference type="NCBI Taxonomy" id="400682"/>
    <lineage>
        <taxon>Eukaryota</taxon>
        <taxon>Metazoa</taxon>
        <taxon>Porifera</taxon>
        <taxon>Demospongiae</taxon>
        <taxon>Heteroscleromorpha</taxon>
        <taxon>Haplosclerida</taxon>
        <taxon>Niphatidae</taxon>
        <taxon>Amphimedon</taxon>
    </lineage>
</organism>
<dbReference type="InParanoid" id="A0A1X7T6E4"/>